<dbReference type="Pfam" id="PF13247">
    <property type="entry name" value="Fer4_11"/>
    <property type="match status" value="1"/>
</dbReference>
<keyword evidence="5" id="KW-0732">Signal</keyword>
<dbReference type="PROSITE" id="PS00198">
    <property type="entry name" value="4FE4S_FER_1"/>
    <property type="match status" value="1"/>
</dbReference>
<dbReference type="Pfam" id="PF12797">
    <property type="entry name" value="Fer4_2"/>
    <property type="match status" value="1"/>
</dbReference>
<evidence type="ECO:0000313" key="8">
    <source>
        <dbReference type="Proteomes" id="UP000199598"/>
    </source>
</evidence>
<keyword evidence="2" id="KW-0479">Metal-binding</keyword>
<feature type="domain" description="4Fe-4S ferredoxin-type" evidence="6">
    <location>
        <begin position="34"/>
        <end position="63"/>
    </location>
</feature>
<dbReference type="InterPro" id="IPR017896">
    <property type="entry name" value="4Fe4S_Fe-S-bd"/>
</dbReference>
<dbReference type="PANTHER" id="PTHR43177">
    <property type="entry name" value="PROTEIN NRFC"/>
    <property type="match status" value="1"/>
</dbReference>
<dbReference type="PROSITE" id="PS51318">
    <property type="entry name" value="TAT"/>
    <property type="match status" value="1"/>
</dbReference>
<name>A0A1I4EJG6_9HYPH</name>
<comment type="caution">
    <text evidence="7">The sequence shown here is derived from an EMBL/GenBank/DDBJ whole genome shotgun (WGS) entry which is preliminary data.</text>
</comment>
<gene>
    <name evidence="7" type="ORF">SAMN04488518_115103</name>
</gene>
<dbReference type="InterPro" id="IPR050954">
    <property type="entry name" value="ET_IronSulfur_Cluster-Binding"/>
</dbReference>
<dbReference type="InterPro" id="IPR006311">
    <property type="entry name" value="TAT_signal"/>
</dbReference>
<dbReference type="EMBL" id="FOSK01000015">
    <property type="protein sequence ID" value="SFL05874.1"/>
    <property type="molecule type" value="Genomic_DNA"/>
</dbReference>
<dbReference type="NCBIfam" id="NF045797">
    <property type="entry name" value="DsrO"/>
    <property type="match status" value="1"/>
</dbReference>
<evidence type="ECO:0000256" key="2">
    <source>
        <dbReference type="ARBA" id="ARBA00022723"/>
    </source>
</evidence>
<feature type="domain" description="4Fe-4S ferredoxin-type" evidence="6">
    <location>
        <begin position="79"/>
        <end position="110"/>
    </location>
</feature>
<feature type="signal peptide" evidence="5">
    <location>
        <begin position="1"/>
        <end position="20"/>
    </location>
</feature>
<proteinExistence type="predicted"/>
<keyword evidence="8" id="KW-1185">Reference proteome</keyword>
<dbReference type="CDD" id="cd10551">
    <property type="entry name" value="PsrB"/>
    <property type="match status" value="1"/>
</dbReference>
<dbReference type="PANTHER" id="PTHR43177:SF9">
    <property type="entry name" value="PROTEIN NRFC"/>
    <property type="match status" value="1"/>
</dbReference>
<protein>
    <submittedName>
        <fullName evidence="7">Tetrathionate reductase subunit B</fullName>
    </submittedName>
</protein>
<evidence type="ECO:0000256" key="3">
    <source>
        <dbReference type="ARBA" id="ARBA00023004"/>
    </source>
</evidence>
<dbReference type="Proteomes" id="UP000199598">
    <property type="component" value="Unassembled WGS sequence"/>
</dbReference>
<dbReference type="SUPFAM" id="SSF54862">
    <property type="entry name" value="4Fe-4S ferredoxins"/>
    <property type="match status" value="1"/>
</dbReference>
<evidence type="ECO:0000256" key="1">
    <source>
        <dbReference type="ARBA" id="ARBA00022485"/>
    </source>
</evidence>
<keyword evidence="1" id="KW-0004">4Fe-4S</keyword>
<dbReference type="RefSeq" id="WP_093523212.1">
    <property type="nucleotide sequence ID" value="NZ_FOSK01000015.1"/>
</dbReference>
<accession>A0A1I4EJG6</accession>
<dbReference type="Gene3D" id="3.30.70.20">
    <property type="match status" value="2"/>
</dbReference>
<evidence type="ECO:0000259" key="6">
    <source>
        <dbReference type="PROSITE" id="PS51379"/>
    </source>
</evidence>
<feature type="domain" description="4Fe-4S ferredoxin-type" evidence="6">
    <location>
        <begin position="111"/>
        <end position="140"/>
    </location>
</feature>
<evidence type="ECO:0000256" key="5">
    <source>
        <dbReference type="SAM" id="SignalP"/>
    </source>
</evidence>
<dbReference type="InterPro" id="IPR017900">
    <property type="entry name" value="4Fe4S_Fe_S_CS"/>
</dbReference>
<evidence type="ECO:0000256" key="4">
    <source>
        <dbReference type="ARBA" id="ARBA00023014"/>
    </source>
</evidence>
<feature type="chain" id="PRO_5047159032" evidence="5">
    <location>
        <begin position="21"/>
        <end position="239"/>
    </location>
</feature>
<organism evidence="7 8">
    <name type="scientific">Pseudovibrio ascidiaceicola</name>
    <dbReference type="NCBI Taxonomy" id="285279"/>
    <lineage>
        <taxon>Bacteria</taxon>
        <taxon>Pseudomonadati</taxon>
        <taxon>Pseudomonadota</taxon>
        <taxon>Alphaproteobacteria</taxon>
        <taxon>Hyphomicrobiales</taxon>
        <taxon>Stappiaceae</taxon>
        <taxon>Pseudovibrio</taxon>
    </lineage>
</organism>
<dbReference type="PROSITE" id="PS51379">
    <property type="entry name" value="4FE4S_FER_2"/>
    <property type="match status" value="3"/>
</dbReference>
<keyword evidence="3" id="KW-0408">Iron</keyword>
<reference evidence="7 8" key="1">
    <citation type="submission" date="2016-10" db="EMBL/GenBank/DDBJ databases">
        <authorList>
            <person name="Varghese N."/>
            <person name="Submissions S."/>
        </authorList>
    </citation>
    <scope>NUCLEOTIDE SEQUENCE [LARGE SCALE GENOMIC DNA]</scope>
    <source>
        <strain evidence="7 8">DSM 16392</strain>
    </source>
</reference>
<dbReference type="InterPro" id="IPR054822">
    <property type="entry name" value="DsrO-like"/>
</dbReference>
<keyword evidence="4" id="KW-0411">Iron-sulfur</keyword>
<sequence>MNSRREFLKLAMAGSTAAVAAPAAASAQAKPKRWGMLVDLRKCIGCQACTVACTIENDVPEGQHRTAVPVYELDGPNGPSQAVLPRLCNHCDEPPCIPVCPVNATFKTEEGAVVVDAEQCVACGYCVQACPYEARFINHKTGVADKCTFCVHRTSVGLLPACVETCVGNARVFGDLNDPESEIRKLMAQHETKGLRPEFKTGPNVYYIGLDDRLASTVAVGGGARDLRQGLETSAHGEV</sequence>
<evidence type="ECO:0000313" key="7">
    <source>
        <dbReference type="EMBL" id="SFL05874.1"/>
    </source>
</evidence>